<reference evidence="2" key="2">
    <citation type="journal article" date="2017" name="Nat. Plants">
        <title>The Aegilops tauschii genome reveals multiple impacts of transposons.</title>
        <authorList>
            <person name="Zhao G."/>
            <person name="Zou C."/>
            <person name="Li K."/>
            <person name="Wang K."/>
            <person name="Li T."/>
            <person name="Gao L."/>
            <person name="Zhang X."/>
            <person name="Wang H."/>
            <person name="Yang Z."/>
            <person name="Liu X."/>
            <person name="Jiang W."/>
            <person name="Mao L."/>
            <person name="Kong X."/>
            <person name="Jiao Y."/>
            <person name="Jia J."/>
        </authorList>
    </citation>
    <scope>NUCLEOTIDE SEQUENCE [LARGE SCALE GENOMIC DNA]</scope>
    <source>
        <strain evidence="2">cv. AL8/78</strain>
    </source>
</reference>
<sequence>MEKNYTEGHHHQMKTICEFYCRLLQMLLSTDDLKRRRSAENYHRSEVEDVQGKC</sequence>
<organism evidence="1 2">
    <name type="scientific">Aegilops tauschii subsp. strangulata</name>
    <name type="common">Goatgrass</name>
    <dbReference type="NCBI Taxonomy" id="200361"/>
    <lineage>
        <taxon>Eukaryota</taxon>
        <taxon>Viridiplantae</taxon>
        <taxon>Streptophyta</taxon>
        <taxon>Embryophyta</taxon>
        <taxon>Tracheophyta</taxon>
        <taxon>Spermatophyta</taxon>
        <taxon>Magnoliopsida</taxon>
        <taxon>Liliopsida</taxon>
        <taxon>Poales</taxon>
        <taxon>Poaceae</taxon>
        <taxon>BOP clade</taxon>
        <taxon>Pooideae</taxon>
        <taxon>Triticodae</taxon>
        <taxon>Triticeae</taxon>
        <taxon>Triticinae</taxon>
        <taxon>Aegilops</taxon>
    </lineage>
</organism>
<reference evidence="1" key="5">
    <citation type="journal article" date="2021" name="G3 (Bethesda)">
        <title>Aegilops tauschii genome assembly Aet v5.0 features greater sequence contiguity and improved annotation.</title>
        <authorList>
            <person name="Wang L."/>
            <person name="Zhu T."/>
            <person name="Rodriguez J.C."/>
            <person name="Deal K.R."/>
            <person name="Dubcovsky J."/>
            <person name="McGuire P.E."/>
            <person name="Lux T."/>
            <person name="Spannagl M."/>
            <person name="Mayer K.F.X."/>
            <person name="Baldrich P."/>
            <person name="Meyers B.C."/>
            <person name="Huo N."/>
            <person name="Gu Y.Q."/>
            <person name="Zhou H."/>
            <person name="Devos K.M."/>
            <person name="Bennetzen J.L."/>
            <person name="Unver T."/>
            <person name="Budak H."/>
            <person name="Gulick P.J."/>
            <person name="Galiba G."/>
            <person name="Kalapos B."/>
            <person name="Nelson D.R."/>
            <person name="Li P."/>
            <person name="You F.M."/>
            <person name="Luo M.C."/>
            <person name="Dvorak J."/>
        </authorList>
    </citation>
    <scope>NUCLEOTIDE SEQUENCE [LARGE SCALE GENOMIC DNA]</scope>
    <source>
        <strain evidence="1">cv. AL8/78</strain>
    </source>
</reference>
<dbReference type="EnsemblPlants" id="AET6Gv20061700.5">
    <property type="protein sequence ID" value="AET6Gv20061700.5"/>
    <property type="gene ID" value="AET6Gv20061700"/>
</dbReference>
<protein>
    <submittedName>
        <fullName evidence="1">Uncharacterized protein</fullName>
    </submittedName>
</protein>
<proteinExistence type="predicted"/>
<reference evidence="1" key="3">
    <citation type="journal article" date="2017" name="Nature">
        <title>Genome sequence of the progenitor of the wheat D genome Aegilops tauschii.</title>
        <authorList>
            <person name="Luo M.C."/>
            <person name="Gu Y.Q."/>
            <person name="Puiu D."/>
            <person name="Wang H."/>
            <person name="Twardziok S.O."/>
            <person name="Deal K.R."/>
            <person name="Huo N."/>
            <person name="Zhu T."/>
            <person name="Wang L."/>
            <person name="Wang Y."/>
            <person name="McGuire P.E."/>
            <person name="Liu S."/>
            <person name="Long H."/>
            <person name="Ramasamy R.K."/>
            <person name="Rodriguez J.C."/>
            <person name="Van S.L."/>
            <person name="Yuan L."/>
            <person name="Wang Z."/>
            <person name="Xia Z."/>
            <person name="Xiao L."/>
            <person name="Anderson O.D."/>
            <person name="Ouyang S."/>
            <person name="Liang Y."/>
            <person name="Zimin A.V."/>
            <person name="Pertea G."/>
            <person name="Qi P."/>
            <person name="Bennetzen J.L."/>
            <person name="Dai X."/>
            <person name="Dawson M.W."/>
            <person name="Muller H.G."/>
            <person name="Kugler K."/>
            <person name="Rivarola-Duarte L."/>
            <person name="Spannagl M."/>
            <person name="Mayer K.F.X."/>
            <person name="Lu F.H."/>
            <person name="Bevan M.W."/>
            <person name="Leroy P."/>
            <person name="Li P."/>
            <person name="You F.M."/>
            <person name="Sun Q."/>
            <person name="Liu Z."/>
            <person name="Lyons E."/>
            <person name="Wicker T."/>
            <person name="Salzberg S.L."/>
            <person name="Devos K.M."/>
            <person name="Dvorak J."/>
        </authorList>
    </citation>
    <scope>NUCLEOTIDE SEQUENCE [LARGE SCALE GENOMIC DNA]</scope>
    <source>
        <strain evidence="1">cv. AL8/78</strain>
    </source>
</reference>
<keyword evidence="2" id="KW-1185">Reference proteome</keyword>
<dbReference type="Proteomes" id="UP000015105">
    <property type="component" value="Chromosome 6D"/>
</dbReference>
<evidence type="ECO:0000313" key="1">
    <source>
        <dbReference type="EnsemblPlants" id="AET6Gv20061700.5"/>
    </source>
</evidence>
<evidence type="ECO:0000313" key="2">
    <source>
        <dbReference type="Proteomes" id="UP000015105"/>
    </source>
</evidence>
<accession>A0A453MSX3</accession>
<name>A0A453MSX3_AEGTS</name>
<dbReference type="Gramene" id="AET6Gv20061700.5">
    <property type="protein sequence ID" value="AET6Gv20061700.5"/>
    <property type="gene ID" value="AET6Gv20061700"/>
</dbReference>
<reference evidence="1" key="4">
    <citation type="submission" date="2019-03" db="UniProtKB">
        <authorList>
            <consortium name="EnsemblPlants"/>
        </authorList>
    </citation>
    <scope>IDENTIFICATION</scope>
</reference>
<dbReference type="AlphaFoldDB" id="A0A453MSX3"/>
<reference evidence="2" key="1">
    <citation type="journal article" date="2014" name="Science">
        <title>Ancient hybridizations among the ancestral genomes of bread wheat.</title>
        <authorList>
            <consortium name="International Wheat Genome Sequencing Consortium,"/>
            <person name="Marcussen T."/>
            <person name="Sandve S.R."/>
            <person name="Heier L."/>
            <person name="Spannagl M."/>
            <person name="Pfeifer M."/>
            <person name="Jakobsen K.S."/>
            <person name="Wulff B.B."/>
            <person name="Steuernagel B."/>
            <person name="Mayer K.F."/>
            <person name="Olsen O.A."/>
        </authorList>
    </citation>
    <scope>NUCLEOTIDE SEQUENCE [LARGE SCALE GENOMIC DNA]</scope>
    <source>
        <strain evidence="2">cv. AL8/78</strain>
    </source>
</reference>